<dbReference type="EMBL" id="CP020477">
    <property type="protein sequence ID" value="ARM76471.1"/>
    <property type="molecule type" value="Genomic_DNA"/>
</dbReference>
<dbReference type="InterPro" id="IPR036388">
    <property type="entry name" value="WH-like_DNA-bd_sf"/>
</dbReference>
<comment type="subunit">
    <text evidence="4">Part of the 30S ribosomal subunit.</text>
</comment>
<dbReference type="GO" id="GO:0022627">
    <property type="term" value="C:cytosolic small ribosomal subunit"/>
    <property type="evidence" value="ECO:0007669"/>
    <property type="project" value="TreeGrafter"/>
</dbReference>
<evidence type="ECO:0000256" key="1">
    <source>
        <dbReference type="ARBA" id="ARBA00010014"/>
    </source>
</evidence>
<dbReference type="SMART" id="SM01413">
    <property type="entry name" value="Ribosomal_S19e"/>
    <property type="match status" value="1"/>
</dbReference>
<proteinExistence type="inferred from homology"/>
<sequence length="152" mass="17315">MITANMVPANILIEKLSAYIKENVKEVQPPEWSLFSKTASFKERIPDDIENWWYIRAASIMRRLYNDSFGVEKSKTIYGGIKTKGSNPPHVAKAPGHSTRLIFQQLEKAGLLIKSRDGRKLSPKGISLLDKLSYEIFKDLADKNTSLKKYLE</sequence>
<dbReference type="GO" id="GO:0000028">
    <property type="term" value="P:ribosomal small subunit assembly"/>
    <property type="evidence" value="ECO:0007669"/>
    <property type="project" value="TreeGrafter"/>
</dbReference>
<dbReference type="PANTHER" id="PTHR11710:SF0">
    <property type="entry name" value="40S RIBOSOMAL PROTEIN S19"/>
    <property type="match status" value="1"/>
</dbReference>
<dbReference type="GO" id="GO:0003735">
    <property type="term" value="F:structural constituent of ribosome"/>
    <property type="evidence" value="ECO:0007669"/>
    <property type="project" value="InterPro"/>
</dbReference>
<keyword evidence="6" id="KW-1185">Reference proteome</keyword>
<keyword evidence="3 4" id="KW-0687">Ribonucleoprotein</keyword>
<dbReference type="GO" id="GO:0006412">
    <property type="term" value="P:translation"/>
    <property type="evidence" value="ECO:0007669"/>
    <property type="project" value="UniProtKB-UniRule"/>
</dbReference>
<comment type="function">
    <text evidence="4">May be involved in maturation of the 30S ribosomal subunit.</text>
</comment>
<dbReference type="InterPro" id="IPR036390">
    <property type="entry name" value="WH_DNA-bd_sf"/>
</dbReference>
<dbReference type="AlphaFoldDB" id="A0A1W6K1P4"/>
<dbReference type="NCBIfam" id="NF006811">
    <property type="entry name" value="PRK09333.1"/>
    <property type="match status" value="1"/>
</dbReference>
<dbReference type="PANTHER" id="PTHR11710">
    <property type="entry name" value="40S RIBOSOMAL PROTEIN S19"/>
    <property type="match status" value="1"/>
</dbReference>
<dbReference type="SUPFAM" id="SSF46785">
    <property type="entry name" value="Winged helix' DNA-binding domain"/>
    <property type="match status" value="1"/>
</dbReference>
<protein>
    <recommendedName>
        <fullName evidence="4">Small ribosomal subunit protein eS19</fullName>
    </recommendedName>
</protein>
<evidence type="ECO:0000313" key="5">
    <source>
        <dbReference type="EMBL" id="ARM76471.1"/>
    </source>
</evidence>
<reference evidence="5 6" key="1">
    <citation type="submission" date="2017-03" db="EMBL/GenBank/DDBJ databases">
        <title>Sulfur activation and transportation mechanism of thermophilic Archaea Acidianus manzaensis YN-25.</title>
        <authorList>
            <person name="Ma Y."/>
            <person name="Yang Y."/>
            <person name="Xia J."/>
        </authorList>
    </citation>
    <scope>NUCLEOTIDE SEQUENCE [LARGE SCALE GENOMIC DNA]</scope>
    <source>
        <strain evidence="5 6">YN-25</strain>
    </source>
</reference>
<evidence type="ECO:0000256" key="4">
    <source>
        <dbReference type="HAMAP-Rule" id="MF_01474"/>
    </source>
</evidence>
<evidence type="ECO:0000256" key="3">
    <source>
        <dbReference type="ARBA" id="ARBA00023274"/>
    </source>
</evidence>
<dbReference type="GeneID" id="41591431"/>
<dbReference type="Proteomes" id="UP000193404">
    <property type="component" value="Chromosome"/>
</dbReference>
<gene>
    <name evidence="4" type="primary">rps19e</name>
    <name evidence="5" type="ORF">B6F84_10860</name>
</gene>
<comment type="similarity">
    <text evidence="1 4">Belongs to the eukaryotic ribosomal protein eS19 family.</text>
</comment>
<dbReference type="InterPro" id="IPR027548">
    <property type="entry name" value="Ribosomal_eS19_archaeal"/>
</dbReference>
<evidence type="ECO:0000256" key="2">
    <source>
        <dbReference type="ARBA" id="ARBA00022980"/>
    </source>
</evidence>
<dbReference type="KEGG" id="aman:B6F84_10860"/>
<name>A0A1W6K1P4_9CREN</name>
<dbReference type="OrthoDB" id="371836at2157"/>
<dbReference type="RefSeq" id="WP_148692259.1">
    <property type="nucleotide sequence ID" value="NZ_CP020477.1"/>
</dbReference>
<dbReference type="Pfam" id="PF01090">
    <property type="entry name" value="Ribosomal_S19e"/>
    <property type="match status" value="1"/>
</dbReference>
<accession>A0A1W6K1P4</accession>
<dbReference type="HAMAP" id="MF_01474">
    <property type="entry name" value="Ribosomal_eS19"/>
    <property type="match status" value="1"/>
</dbReference>
<organism evidence="5 6">
    <name type="scientific">Acidianus manzaensis</name>
    <dbReference type="NCBI Taxonomy" id="282676"/>
    <lineage>
        <taxon>Archaea</taxon>
        <taxon>Thermoproteota</taxon>
        <taxon>Thermoprotei</taxon>
        <taxon>Sulfolobales</taxon>
        <taxon>Sulfolobaceae</taxon>
        <taxon>Acidianus</taxon>
    </lineage>
</organism>
<dbReference type="GO" id="GO:0003723">
    <property type="term" value="F:RNA binding"/>
    <property type="evidence" value="ECO:0007669"/>
    <property type="project" value="TreeGrafter"/>
</dbReference>
<dbReference type="Gene3D" id="1.10.10.10">
    <property type="entry name" value="Winged helix-like DNA-binding domain superfamily/Winged helix DNA-binding domain"/>
    <property type="match status" value="1"/>
</dbReference>
<keyword evidence="2 4" id="KW-0689">Ribosomal protein</keyword>
<dbReference type="InterPro" id="IPR001266">
    <property type="entry name" value="Ribosomal_eS19"/>
</dbReference>
<dbReference type="STRING" id="282676.B6F84_10860"/>
<evidence type="ECO:0000313" key="6">
    <source>
        <dbReference type="Proteomes" id="UP000193404"/>
    </source>
</evidence>